<name>A0AAE6IV82_TREPH</name>
<organism evidence="1 2">
    <name type="scientific">Treponema phagedenis</name>
    <dbReference type="NCBI Taxonomy" id="162"/>
    <lineage>
        <taxon>Bacteria</taxon>
        <taxon>Pseudomonadati</taxon>
        <taxon>Spirochaetota</taxon>
        <taxon>Spirochaetia</taxon>
        <taxon>Spirochaetales</taxon>
        <taxon>Treponemataceae</taxon>
        <taxon>Treponema</taxon>
    </lineage>
</organism>
<evidence type="ECO:0000313" key="2">
    <source>
        <dbReference type="Proteomes" id="UP000323594"/>
    </source>
</evidence>
<dbReference type="EMBL" id="CP042817">
    <property type="protein sequence ID" value="QEJ97857.1"/>
    <property type="molecule type" value="Genomic_DNA"/>
</dbReference>
<protein>
    <submittedName>
        <fullName evidence="1">Uncharacterized protein</fullName>
    </submittedName>
</protein>
<reference evidence="1 2" key="1">
    <citation type="submission" date="2019-08" db="EMBL/GenBank/DDBJ databases">
        <authorList>
            <person name="Kuhnert P."/>
        </authorList>
    </citation>
    <scope>NUCLEOTIDE SEQUENCE [LARGE SCALE GENOMIC DNA]</scope>
    <source>
        <strain evidence="1 2">B36.5</strain>
    </source>
</reference>
<sequence length="82" mass="9580">MPALAKLVGEVTVNFQNFAVAPCRALFYNRKFLTRTAKLRMGTDARGSKQKRCFKEKSFTKLLNPRVWILFRKFALNLKARR</sequence>
<proteinExistence type="predicted"/>
<evidence type="ECO:0000313" key="1">
    <source>
        <dbReference type="EMBL" id="QEJ97857.1"/>
    </source>
</evidence>
<accession>A0AAE6IV82</accession>
<dbReference type="Proteomes" id="UP000323594">
    <property type="component" value="Chromosome"/>
</dbReference>
<gene>
    <name evidence="1" type="ORF">FUT82_07520</name>
</gene>
<dbReference type="AlphaFoldDB" id="A0AAE6IV82"/>